<gene>
    <name evidence="1" type="ORF">AKJ09_08160</name>
</gene>
<reference evidence="1 2" key="1">
    <citation type="submission" date="2015-08" db="EMBL/GenBank/DDBJ databases">
        <authorList>
            <person name="Babu N.S."/>
            <person name="Beckwith C.J."/>
            <person name="Beseler K.G."/>
            <person name="Brison A."/>
            <person name="Carone J.V."/>
            <person name="Caskin T.P."/>
            <person name="Diamond M."/>
            <person name="Durham M.E."/>
            <person name="Foxe J.M."/>
            <person name="Go M."/>
            <person name="Henderson B.A."/>
            <person name="Jones I.B."/>
            <person name="McGettigan J.A."/>
            <person name="Micheletti S.J."/>
            <person name="Nasrallah M.E."/>
            <person name="Ortiz D."/>
            <person name="Piller C.R."/>
            <person name="Privatt S.R."/>
            <person name="Schneider S.L."/>
            <person name="Sharp S."/>
            <person name="Smith T.C."/>
            <person name="Stanton J.D."/>
            <person name="Ullery H.E."/>
            <person name="Wilson R.J."/>
            <person name="Serrano M.G."/>
            <person name="Buck G."/>
            <person name="Lee V."/>
            <person name="Wang Y."/>
            <person name="Carvalho R."/>
            <person name="Voegtly L."/>
            <person name="Shi R."/>
            <person name="Duckworth R."/>
            <person name="Johnson A."/>
            <person name="Loviza R."/>
            <person name="Walstead R."/>
            <person name="Shah Z."/>
            <person name="Kiflezghi M."/>
            <person name="Wade K."/>
            <person name="Ball S.L."/>
            <person name="Bradley K.W."/>
            <person name="Asai D.J."/>
            <person name="Bowman C.A."/>
            <person name="Russell D.A."/>
            <person name="Pope W.H."/>
            <person name="Jacobs-Sera D."/>
            <person name="Hendrix R.W."/>
            <person name="Hatfull G.F."/>
        </authorList>
    </citation>
    <scope>NUCLEOTIDE SEQUENCE [LARGE SCALE GENOMIC DNA]</scope>
    <source>
        <strain evidence="1 2">DSM 27648</strain>
    </source>
</reference>
<evidence type="ECO:0000313" key="2">
    <source>
        <dbReference type="Proteomes" id="UP000064967"/>
    </source>
</evidence>
<dbReference type="EMBL" id="CP012333">
    <property type="protein sequence ID" value="AKV01497.1"/>
    <property type="molecule type" value="Genomic_DNA"/>
</dbReference>
<sequence>MQPVAQLVSANAVATHDHRRWGTIPKAGVRGRIDRARG</sequence>
<accession>A0A0K1Q760</accession>
<name>A0A0K1Q760_9BACT</name>
<dbReference type="AlphaFoldDB" id="A0A0K1Q760"/>
<evidence type="ECO:0000313" key="1">
    <source>
        <dbReference type="EMBL" id="AKV01497.1"/>
    </source>
</evidence>
<organism evidence="1 2">
    <name type="scientific">Labilithrix luteola</name>
    <dbReference type="NCBI Taxonomy" id="1391654"/>
    <lineage>
        <taxon>Bacteria</taxon>
        <taxon>Pseudomonadati</taxon>
        <taxon>Myxococcota</taxon>
        <taxon>Polyangia</taxon>
        <taxon>Polyangiales</taxon>
        <taxon>Labilitrichaceae</taxon>
        <taxon>Labilithrix</taxon>
    </lineage>
</organism>
<dbReference type="Proteomes" id="UP000064967">
    <property type="component" value="Chromosome"/>
</dbReference>
<dbReference type="KEGG" id="llu:AKJ09_08160"/>
<protein>
    <submittedName>
        <fullName evidence="1">Uncharacterized protein</fullName>
    </submittedName>
</protein>
<proteinExistence type="predicted"/>
<dbReference type="STRING" id="1391654.AKJ09_08160"/>
<keyword evidence="2" id="KW-1185">Reference proteome</keyword>